<gene>
    <name evidence="12" type="ORF">ONE63_004557</name>
</gene>
<proteinExistence type="inferred from homology"/>
<feature type="transmembrane region" description="Helical" evidence="10">
    <location>
        <begin position="296"/>
        <end position="320"/>
    </location>
</feature>
<dbReference type="GO" id="GO:0019706">
    <property type="term" value="F:protein-cysteine S-palmitoyltransferase activity"/>
    <property type="evidence" value="ECO:0007669"/>
    <property type="project" value="UniProtKB-EC"/>
</dbReference>
<keyword evidence="5" id="KW-0333">Golgi apparatus</keyword>
<feature type="transmembrane region" description="Helical" evidence="10">
    <location>
        <begin position="138"/>
        <end position="158"/>
    </location>
</feature>
<dbReference type="PANTHER" id="PTHR22883:SF475">
    <property type="entry name" value="PALMITOYLTRANSFERASE ZDHHC23"/>
    <property type="match status" value="1"/>
</dbReference>
<keyword evidence="9 10" id="KW-0012">Acyltransferase</keyword>
<keyword evidence="13" id="KW-1185">Reference proteome</keyword>
<feature type="transmembrane region" description="Helical" evidence="10">
    <location>
        <begin position="89"/>
        <end position="117"/>
    </location>
</feature>
<dbReference type="GO" id="GO:0005783">
    <property type="term" value="C:endoplasmic reticulum"/>
    <property type="evidence" value="ECO:0007669"/>
    <property type="project" value="TreeGrafter"/>
</dbReference>
<keyword evidence="7" id="KW-0564">Palmitate</keyword>
<dbReference type="PANTHER" id="PTHR22883">
    <property type="entry name" value="ZINC FINGER DHHC DOMAIN CONTAINING PROTEIN"/>
    <property type="match status" value="1"/>
</dbReference>
<reference evidence="12" key="1">
    <citation type="submission" date="2022-12" db="EMBL/GenBank/DDBJ databases">
        <title>Chromosome-level genome assembly of the bean flower thrips Megalurothrips usitatus.</title>
        <authorList>
            <person name="Ma L."/>
            <person name="Liu Q."/>
            <person name="Li H."/>
            <person name="Cai W."/>
        </authorList>
    </citation>
    <scope>NUCLEOTIDE SEQUENCE</scope>
    <source>
        <strain evidence="12">Cailab_2022a</strain>
    </source>
</reference>
<evidence type="ECO:0000259" key="11">
    <source>
        <dbReference type="Pfam" id="PF01529"/>
    </source>
</evidence>
<feature type="transmembrane region" description="Helical" evidence="10">
    <location>
        <begin position="236"/>
        <end position="260"/>
    </location>
</feature>
<comment type="subcellular location">
    <subcellularLocation>
        <location evidence="1">Golgi apparatus</location>
        <location evidence="1">trans-Golgi network membrane</location>
        <topology evidence="1">Multi-pass membrane protein</topology>
    </subcellularLocation>
</comment>
<evidence type="ECO:0000313" key="13">
    <source>
        <dbReference type="Proteomes" id="UP001075354"/>
    </source>
</evidence>
<keyword evidence="2 10" id="KW-0808">Transferase</keyword>
<keyword evidence="4 10" id="KW-1133">Transmembrane helix</keyword>
<dbReference type="AlphaFoldDB" id="A0AAV7X429"/>
<organism evidence="12 13">
    <name type="scientific">Megalurothrips usitatus</name>
    <name type="common">bean blossom thrips</name>
    <dbReference type="NCBI Taxonomy" id="439358"/>
    <lineage>
        <taxon>Eukaryota</taxon>
        <taxon>Metazoa</taxon>
        <taxon>Ecdysozoa</taxon>
        <taxon>Arthropoda</taxon>
        <taxon>Hexapoda</taxon>
        <taxon>Insecta</taxon>
        <taxon>Pterygota</taxon>
        <taxon>Neoptera</taxon>
        <taxon>Paraneoptera</taxon>
        <taxon>Thysanoptera</taxon>
        <taxon>Terebrantia</taxon>
        <taxon>Thripoidea</taxon>
        <taxon>Thripidae</taxon>
        <taxon>Megalurothrips</taxon>
    </lineage>
</organism>
<evidence type="ECO:0000256" key="3">
    <source>
        <dbReference type="ARBA" id="ARBA00022692"/>
    </source>
</evidence>
<name>A0AAV7X429_9NEOP</name>
<keyword evidence="8" id="KW-0449">Lipoprotein</keyword>
<evidence type="ECO:0000256" key="4">
    <source>
        <dbReference type="ARBA" id="ARBA00022989"/>
    </source>
</evidence>
<dbReference type="EMBL" id="JAPTSV010000016">
    <property type="protein sequence ID" value="KAJ1519256.1"/>
    <property type="molecule type" value="Genomic_DNA"/>
</dbReference>
<evidence type="ECO:0000256" key="2">
    <source>
        <dbReference type="ARBA" id="ARBA00022679"/>
    </source>
</evidence>
<keyword evidence="6 10" id="KW-0472">Membrane</keyword>
<dbReference type="GO" id="GO:0006612">
    <property type="term" value="P:protein targeting to membrane"/>
    <property type="evidence" value="ECO:0007669"/>
    <property type="project" value="TreeGrafter"/>
</dbReference>
<sequence>MVFSSRPRPRVANPLCCCEYIDKDGERNHILACCCNCVELDRAVDNLCCCRSERRPGCDRVISTVMDRMRIPWIGGAKQLSFDALLPMVLLPCLFGFGALGLSCTVLVFFSMPLLILQLHRVYFRNIPNTKFFCSWTYTSLALIFIIYELLVVPFLEISSEENWVFIGISALSLLSLYKVQTLKQPQSQLDVECAGTNLQSSKVINACDGCGTFLLPRMAHCNTCQKCIPKRELHCLWFGCCIGSHNLLWFLVCLLSLSISLLYSSNLIMTTVCRPYRVWGSLLLPEDCSEVYYEFRFAVCFVSGLYSLVMAVLPVFALLRQCWMVSLGITGSEWRTMPLTHILRLGVTAHRPHSRGLVMNWYYLFACQNMNN</sequence>
<evidence type="ECO:0000256" key="6">
    <source>
        <dbReference type="ARBA" id="ARBA00023136"/>
    </source>
</evidence>
<accession>A0AAV7X429</accession>
<comment type="catalytic activity">
    <reaction evidence="10">
        <text>L-cysteinyl-[protein] + hexadecanoyl-CoA = S-hexadecanoyl-L-cysteinyl-[protein] + CoA</text>
        <dbReference type="Rhea" id="RHEA:36683"/>
        <dbReference type="Rhea" id="RHEA-COMP:10131"/>
        <dbReference type="Rhea" id="RHEA-COMP:11032"/>
        <dbReference type="ChEBI" id="CHEBI:29950"/>
        <dbReference type="ChEBI" id="CHEBI:57287"/>
        <dbReference type="ChEBI" id="CHEBI:57379"/>
        <dbReference type="ChEBI" id="CHEBI:74151"/>
        <dbReference type="EC" id="2.3.1.225"/>
    </reaction>
</comment>
<evidence type="ECO:0000313" key="12">
    <source>
        <dbReference type="EMBL" id="KAJ1519256.1"/>
    </source>
</evidence>
<dbReference type="Pfam" id="PF01529">
    <property type="entry name" value="DHHC"/>
    <property type="match status" value="1"/>
</dbReference>
<evidence type="ECO:0000256" key="9">
    <source>
        <dbReference type="ARBA" id="ARBA00023315"/>
    </source>
</evidence>
<protein>
    <recommendedName>
        <fullName evidence="10">Palmitoyltransferase</fullName>
        <ecNumber evidence="10">2.3.1.225</ecNumber>
    </recommendedName>
</protein>
<dbReference type="Proteomes" id="UP001075354">
    <property type="component" value="Chromosome 16"/>
</dbReference>
<feature type="domain" description="Palmitoyltransferase DHHC" evidence="11">
    <location>
        <begin position="206"/>
        <end position="335"/>
    </location>
</feature>
<evidence type="ECO:0000256" key="1">
    <source>
        <dbReference type="ARBA" id="ARBA00004166"/>
    </source>
</evidence>
<dbReference type="InterPro" id="IPR039859">
    <property type="entry name" value="PFA4/ZDH16/20/ERF2-like"/>
</dbReference>
<feature type="transmembrane region" description="Helical" evidence="10">
    <location>
        <begin position="164"/>
        <end position="180"/>
    </location>
</feature>
<evidence type="ECO:0000256" key="5">
    <source>
        <dbReference type="ARBA" id="ARBA00023034"/>
    </source>
</evidence>
<evidence type="ECO:0000256" key="10">
    <source>
        <dbReference type="RuleBase" id="RU079119"/>
    </source>
</evidence>
<dbReference type="PROSITE" id="PS50216">
    <property type="entry name" value="DHHC"/>
    <property type="match status" value="1"/>
</dbReference>
<comment type="domain">
    <text evidence="10">The DHHC domain is required for palmitoyltransferase activity.</text>
</comment>
<evidence type="ECO:0000256" key="7">
    <source>
        <dbReference type="ARBA" id="ARBA00023139"/>
    </source>
</evidence>
<keyword evidence="3 10" id="KW-0812">Transmembrane</keyword>
<dbReference type="InterPro" id="IPR001594">
    <property type="entry name" value="Palmitoyltrfase_DHHC"/>
</dbReference>
<comment type="similarity">
    <text evidence="10">Belongs to the DHHC palmitoyltransferase family.</text>
</comment>
<dbReference type="EC" id="2.3.1.225" evidence="10"/>
<dbReference type="GO" id="GO:0005794">
    <property type="term" value="C:Golgi apparatus"/>
    <property type="evidence" value="ECO:0007669"/>
    <property type="project" value="UniProtKB-SubCell"/>
</dbReference>
<evidence type="ECO:0000256" key="8">
    <source>
        <dbReference type="ARBA" id="ARBA00023288"/>
    </source>
</evidence>
<comment type="caution">
    <text evidence="12">The sequence shown here is derived from an EMBL/GenBank/DDBJ whole genome shotgun (WGS) entry which is preliminary data.</text>
</comment>